<comment type="caution">
    <text evidence="1">The sequence shown here is derived from an EMBL/GenBank/DDBJ whole genome shotgun (WGS) entry which is preliminary data.</text>
</comment>
<dbReference type="EMBL" id="JAHSPG010000016">
    <property type="protein sequence ID" value="MBV4359856.1"/>
    <property type="molecule type" value="Genomic_DNA"/>
</dbReference>
<dbReference type="Pfam" id="PF05635">
    <property type="entry name" value="23S_rRNA_IVP"/>
    <property type="match status" value="1"/>
</dbReference>
<proteinExistence type="predicted"/>
<dbReference type="PANTHER" id="PTHR38471:SF2">
    <property type="entry name" value="FOUR HELIX BUNDLE PROTEIN"/>
    <property type="match status" value="1"/>
</dbReference>
<name>A0A9E2SBD6_9BACT</name>
<accession>A0A9E2SBD6</accession>
<evidence type="ECO:0000313" key="1">
    <source>
        <dbReference type="EMBL" id="MBV4359856.1"/>
    </source>
</evidence>
<dbReference type="NCBIfam" id="TIGR02436">
    <property type="entry name" value="four helix bundle protein"/>
    <property type="match status" value="1"/>
</dbReference>
<evidence type="ECO:0000313" key="2">
    <source>
        <dbReference type="Proteomes" id="UP000812270"/>
    </source>
</evidence>
<sequence>MQSIDRPYDIKRRCYLFSKELLLFISTQRYQRIYHSIFDQLLRSGTSIGANVVEGGVGSSKKDVINFYHIALKSANETKYWLCLIRDTIKCEQEKVAGLLSEANEISKIIASSLIQMKKV</sequence>
<dbReference type="Proteomes" id="UP000812270">
    <property type="component" value="Unassembled WGS sequence"/>
</dbReference>
<gene>
    <name evidence="1" type="ORF">KTO63_22010</name>
</gene>
<protein>
    <submittedName>
        <fullName evidence="1">Four helix bundle protein</fullName>
    </submittedName>
</protein>
<dbReference type="PANTHER" id="PTHR38471">
    <property type="entry name" value="FOUR HELIX BUNDLE PROTEIN"/>
    <property type="match status" value="1"/>
</dbReference>
<dbReference type="AlphaFoldDB" id="A0A9E2SBD6"/>
<dbReference type="RefSeq" id="WP_217794118.1">
    <property type="nucleotide sequence ID" value="NZ_JAHSPG010000016.1"/>
</dbReference>
<keyword evidence="2" id="KW-1185">Reference proteome</keyword>
<organism evidence="1 2">
    <name type="scientific">Pinibacter aurantiacus</name>
    <dbReference type="NCBI Taxonomy" id="2851599"/>
    <lineage>
        <taxon>Bacteria</taxon>
        <taxon>Pseudomonadati</taxon>
        <taxon>Bacteroidota</taxon>
        <taxon>Chitinophagia</taxon>
        <taxon>Chitinophagales</taxon>
        <taxon>Chitinophagaceae</taxon>
        <taxon>Pinibacter</taxon>
    </lineage>
</organism>
<dbReference type="InterPro" id="IPR012657">
    <property type="entry name" value="23S_rRNA-intervening_sequence"/>
</dbReference>
<reference evidence="1" key="1">
    <citation type="submission" date="2021-06" db="EMBL/GenBank/DDBJ databases">
        <authorList>
            <person name="Huq M.A."/>
        </authorList>
    </citation>
    <scope>NUCLEOTIDE SEQUENCE</scope>
    <source>
        <strain evidence="1">MAH-26</strain>
    </source>
</reference>